<dbReference type="InterPro" id="IPR016024">
    <property type="entry name" value="ARM-type_fold"/>
</dbReference>
<dbReference type="SUPFAM" id="SSF48371">
    <property type="entry name" value="ARM repeat"/>
    <property type="match status" value="1"/>
</dbReference>
<dbReference type="InterPro" id="IPR014825">
    <property type="entry name" value="DNA_alkylation"/>
</dbReference>
<accession>A0A3N5BSU8</accession>
<dbReference type="PANTHER" id="PTHR41291:SF1">
    <property type="entry name" value="DNA ALKYLATION REPAIR PROTEIN"/>
    <property type="match status" value="1"/>
</dbReference>
<evidence type="ECO:0000313" key="1">
    <source>
        <dbReference type="EMBL" id="RPF58130.1"/>
    </source>
</evidence>
<evidence type="ECO:0000313" key="2">
    <source>
        <dbReference type="Proteomes" id="UP000277108"/>
    </source>
</evidence>
<name>A0A3N5BSU8_9BACL</name>
<keyword evidence="2" id="KW-1185">Reference proteome</keyword>
<dbReference type="CDD" id="cd06561">
    <property type="entry name" value="AlkD_like"/>
    <property type="match status" value="1"/>
</dbReference>
<dbReference type="Pfam" id="PF08713">
    <property type="entry name" value="DNA_alkylation"/>
    <property type="match status" value="1"/>
</dbReference>
<dbReference type="RefSeq" id="WP_123807589.1">
    <property type="nucleotide sequence ID" value="NZ_RKRK01000002.1"/>
</dbReference>
<dbReference type="PANTHER" id="PTHR41291">
    <property type="entry name" value="DNA ALKYLATION REPAIR PROTEIN"/>
    <property type="match status" value="1"/>
</dbReference>
<dbReference type="Gene3D" id="1.25.10.90">
    <property type="match status" value="1"/>
</dbReference>
<dbReference type="Proteomes" id="UP000277108">
    <property type="component" value="Unassembled WGS sequence"/>
</dbReference>
<dbReference type="AlphaFoldDB" id="A0A3N5BSU8"/>
<sequence length="235" mass="27117">MDVIEVMDELEQLGKERIKKRYLKEGDKEPLYGVATGDMKPLKKMIKKNQMLANELYSTGNYDAMYFAGVIADPKIMTRNEFEQWINHAYFYMISDYVVAVTLSESPLVYDIADDWINSEDELTQSAGWHAYCWLIGHKKDDLLDIDRLKSLLYKASDNIHDQLYRVQVAMSYFISCVGISCEPLHELAVRIATELGEIHVTKSSGEEVILNPLASIEKAKEKNRIGFKRRYVRC</sequence>
<gene>
    <name evidence="1" type="ORF">EDD62_0772</name>
</gene>
<proteinExistence type="predicted"/>
<reference evidence="1 2" key="1">
    <citation type="submission" date="2018-11" db="EMBL/GenBank/DDBJ databases">
        <title>Genomic Encyclopedia of Type Strains, Phase IV (KMG-IV): sequencing the most valuable type-strain genomes for metagenomic binning, comparative biology and taxonomic classification.</title>
        <authorList>
            <person name="Goeker M."/>
        </authorList>
    </citation>
    <scope>NUCLEOTIDE SEQUENCE [LARGE SCALE GENOMIC DNA]</scope>
    <source>
        <strain evidence="1 2">DSM 29158</strain>
    </source>
</reference>
<organism evidence="1 2">
    <name type="scientific">Abyssicoccus albus</name>
    <dbReference type="NCBI Taxonomy" id="1817405"/>
    <lineage>
        <taxon>Bacteria</taxon>
        <taxon>Bacillati</taxon>
        <taxon>Bacillota</taxon>
        <taxon>Bacilli</taxon>
        <taxon>Bacillales</taxon>
        <taxon>Abyssicoccaceae</taxon>
    </lineage>
</organism>
<dbReference type="EMBL" id="RKRK01000002">
    <property type="protein sequence ID" value="RPF58130.1"/>
    <property type="molecule type" value="Genomic_DNA"/>
</dbReference>
<comment type="caution">
    <text evidence="1">The sequence shown here is derived from an EMBL/GenBank/DDBJ whole genome shotgun (WGS) entry which is preliminary data.</text>
</comment>
<dbReference type="OrthoDB" id="9801369at2"/>
<protein>
    <submittedName>
        <fullName evidence="1">3-methyladenine DNA glycosylase AlkD</fullName>
    </submittedName>
</protein>